<protein>
    <submittedName>
        <fullName evidence="3">Uncharacterized protein</fullName>
    </submittedName>
</protein>
<gene>
    <name evidence="2" type="ORF">O4328_27315</name>
    <name evidence="3" type="ORF">Q5707_16250</name>
</gene>
<dbReference type="Proteomes" id="UP001066327">
    <property type="component" value="Unassembled WGS sequence"/>
</dbReference>
<accession>A0AAX3YQX5</accession>
<dbReference type="EMBL" id="JAPWIS010000015">
    <property type="protein sequence ID" value="MCZ4587348.1"/>
    <property type="molecule type" value="Genomic_DNA"/>
</dbReference>
<dbReference type="Proteomes" id="UP001231166">
    <property type="component" value="Chromosome"/>
</dbReference>
<name>A0AAX3YQX5_RHOOP</name>
<feature type="compositionally biased region" description="Low complexity" evidence="1">
    <location>
        <begin position="57"/>
        <end position="74"/>
    </location>
</feature>
<evidence type="ECO:0000313" key="4">
    <source>
        <dbReference type="Proteomes" id="UP001066327"/>
    </source>
</evidence>
<dbReference type="EMBL" id="CP130953">
    <property type="protein sequence ID" value="WLF50437.1"/>
    <property type="molecule type" value="Genomic_DNA"/>
</dbReference>
<feature type="region of interest" description="Disordered" evidence="1">
    <location>
        <begin position="1"/>
        <end position="93"/>
    </location>
</feature>
<evidence type="ECO:0000313" key="2">
    <source>
        <dbReference type="EMBL" id="MCZ4587348.1"/>
    </source>
</evidence>
<sequence length="93" mass="10108">MLENEIHPVVRIPSPPADPPPIRQATRPDRSPTVATGQCGAVRRPLADADPDRQPVDTDPSTSSSIPDDPIIWPDPSPLADWWDQVLGRPSTT</sequence>
<organism evidence="3 5">
    <name type="scientific">Rhodococcus opacus</name>
    <name type="common">Nocardia opaca</name>
    <dbReference type="NCBI Taxonomy" id="37919"/>
    <lineage>
        <taxon>Bacteria</taxon>
        <taxon>Bacillati</taxon>
        <taxon>Actinomycetota</taxon>
        <taxon>Actinomycetes</taxon>
        <taxon>Mycobacteriales</taxon>
        <taxon>Nocardiaceae</taxon>
        <taxon>Rhodococcus</taxon>
    </lineage>
</organism>
<proteinExistence type="predicted"/>
<feature type="compositionally biased region" description="Basic and acidic residues" evidence="1">
    <location>
        <begin position="45"/>
        <end position="56"/>
    </location>
</feature>
<feature type="compositionally biased region" description="Pro residues" evidence="1">
    <location>
        <begin position="13"/>
        <end position="22"/>
    </location>
</feature>
<dbReference type="AlphaFoldDB" id="A0AAX3YQX5"/>
<reference evidence="2" key="1">
    <citation type="submission" date="2022-12" db="EMBL/GenBank/DDBJ databases">
        <authorList>
            <person name="Krivoruchko A.V."/>
            <person name="Elkin A."/>
        </authorList>
    </citation>
    <scope>NUCLEOTIDE SEQUENCE</scope>
    <source>
        <strain evidence="2">IEGM 249</strain>
    </source>
</reference>
<evidence type="ECO:0000256" key="1">
    <source>
        <dbReference type="SAM" id="MobiDB-lite"/>
    </source>
</evidence>
<evidence type="ECO:0000313" key="5">
    <source>
        <dbReference type="Proteomes" id="UP001231166"/>
    </source>
</evidence>
<dbReference type="RefSeq" id="WP_007298717.1">
    <property type="nucleotide sequence ID" value="NZ_CAJUXZ010000012.1"/>
</dbReference>
<keyword evidence="4" id="KW-1185">Reference proteome</keyword>
<reference evidence="3" key="2">
    <citation type="submission" date="2023-07" db="EMBL/GenBank/DDBJ databases">
        <title>Genomic analysis of Rhodococcus opacus VOC-14 with glycol ethers degradation activity.</title>
        <authorList>
            <person name="Narkevich D.A."/>
            <person name="Hlushen A.M."/>
            <person name="Akhremchuk A.E."/>
            <person name="Sikolenko M.A."/>
            <person name="Valentovich L.N."/>
        </authorList>
    </citation>
    <scope>NUCLEOTIDE SEQUENCE</scope>
    <source>
        <strain evidence="3">VOC-14</strain>
    </source>
</reference>
<evidence type="ECO:0000313" key="3">
    <source>
        <dbReference type="EMBL" id="WLF50437.1"/>
    </source>
</evidence>